<name>A0A367UI84_9PROT</name>
<keyword evidence="3" id="KW-1185">Reference proteome</keyword>
<evidence type="ECO:0000313" key="2">
    <source>
        <dbReference type="EMBL" id="RCK07731.1"/>
    </source>
</evidence>
<dbReference type="AlphaFoldDB" id="A0A367UI84"/>
<comment type="caution">
    <text evidence="2">The sequence shown here is derived from an EMBL/GenBank/DDBJ whole genome shotgun (WGS) entry which is preliminary data.</text>
</comment>
<feature type="coiled-coil region" evidence="1">
    <location>
        <begin position="161"/>
        <end position="202"/>
    </location>
</feature>
<protein>
    <submittedName>
        <fullName evidence="2">Uncharacterized protein</fullName>
    </submittedName>
</protein>
<keyword evidence="1" id="KW-0175">Coiled coil</keyword>
<dbReference type="RefSeq" id="WP_114120267.1">
    <property type="nucleotide sequence ID" value="NZ_JPWA01000001.1"/>
</dbReference>
<organism evidence="2 3">
    <name type="scientific">Thalassospira xianhensis MCCC 1A02616</name>
    <dbReference type="NCBI Taxonomy" id="1177929"/>
    <lineage>
        <taxon>Bacteria</taxon>
        <taxon>Pseudomonadati</taxon>
        <taxon>Pseudomonadota</taxon>
        <taxon>Alphaproteobacteria</taxon>
        <taxon>Rhodospirillales</taxon>
        <taxon>Thalassospiraceae</taxon>
        <taxon>Thalassospira</taxon>
    </lineage>
</organism>
<dbReference type="EMBL" id="JPWA01000001">
    <property type="protein sequence ID" value="RCK07731.1"/>
    <property type="molecule type" value="Genomic_DNA"/>
</dbReference>
<evidence type="ECO:0000313" key="3">
    <source>
        <dbReference type="Proteomes" id="UP000252419"/>
    </source>
</evidence>
<accession>A0A367UI84</accession>
<evidence type="ECO:0000256" key="1">
    <source>
        <dbReference type="SAM" id="Coils"/>
    </source>
</evidence>
<proteinExistence type="predicted"/>
<dbReference type="Proteomes" id="UP000252419">
    <property type="component" value="Unassembled WGS sequence"/>
</dbReference>
<reference evidence="2 3" key="1">
    <citation type="submission" date="2014-07" db="EMBL/GenBank/DDBJ databases">
        <title>Draft genome sequence of Thalassospira xianhensis P-4 (MCCC 1A02616).</title>
        <authorList>
            <person name="Lai Q."/>
            <person name="Shao Z."/>
        </authorList>
    </citation>
    <scope>NUCLEOTIDE SEQUENCE [LARGE SCALE GENOMIC DNA]</scope>
    <source>
        <strain evidence="2 3">MCCC 1A02616</strain>
    </source>
</reference>
<sequence>MPKSKMLSRAEIAKMSPEKVQELMEARISDIGRETEKHAKLASDIGDIGLDVDIAGMRLSDIQAHQEAMQASICELVVGLDVSVNAIDGHITSLQQATVGEKLVGYFSKATANDMREKRIRGANLRTNLNNLLAKSDRIAAILKEQLNTISGQQDVISQSLQSVSEEREQVIEEMTGLTSELDRLTADISQLQEKITAETDLKVRSKLETEYRELVGQFEQKKTREQELLAASNTLEKHAKNYEIYRSSLNDQAGAQRTLITVLEKDTVARINQWDALVESMKTAAIQESAHAIREVGAAVDRKAIQIVASVAAASQDRLGDMLNSHHSTLAFQAKVEEERETARDEFENLLSDLLEKHQAGRS</sequence>
<gene>
    <name evidence="2" type="ORF">TH5_01300</name>
</gene>